<dbReference type="RefSeq" id="WP_200589918.1">
    <property type="nucleotide sequence ID" value="NZ_JAEPBG010000001.1"/>
</dbReference>
<keyword evidence="5" id="KW-1185">Reference proteome</keyword>
<dbReference type="PANTHER" id="PTHR30034">
    <property type="entry name" value="FLAGELLAR MOTOR SWITCH PROTEIN FLIM"/>
    <property type="match status" value="1"/>
</dbReference>
<dbReference type="PRINTS" id="PR01339">
    <property type="entry name" value="TYPE3OMOPROT"/>
</dbReference>
<feature type="domain" description="Flagellar motor switch protein FliN-like C-terminal" evidence="3">
    <location>
        <begin position="263"/>
        <end position="330"/>
    </location>
</feature>
<evidence type="ECO:0000256" key="2">
    <source>
        <dbReference type="ARBA" id="ARBA00023026"/>
    </source>
</evidence>
<dbReference type="GO" id="GO:0030254">
    <property type="term" value="P:protein secretion by the type III secretion system"/>
    <property type="evidence" value="ECO:0007669"/>
    <property type="project" value="InterPro"/>
</dbReference>
<gene>
    <name evidence="4" type="primary">sctQ</name>
    <name evidence="4" type="ORF">JJB74_01270</name>
</gene>
<evidence type="ECO:0000313" key="4">
    <source>
        <dbReference type="EMBL" id="MBK4733249.1"/>
    </source>
</evidence>
<dbReference type="GO" id="GO:0071978">
    <property type="term" value="P:bacterial-type flagellum-dependent swarming motility"/>
    <property type="evidence" value="ECO:0007669"/>
    <property type="project" value="TreeGrafter"/>
</dbReference>
<name>A0A934SPT4_9BURK</name>
<dbReference type="Pfam" id="PF01052">
    <property type="entry name" value="FliMN_C"/>
    <property type="match status" value="1"/>
</dbReference>
<sequence>MSNPLALPRLTSEYVAQRNAVFRRRIAVNVHWLDQEWVWTLQPLSATSWKGAWIKAEWGTADAYVTLPDSLLLDLANAMLRSGQLLDLPPALRLAVAETAFSALSERVEAASRRRLRMLSLSTDTPEIDGLLGLAWEMSSARETHTGELWLSQSGMGQLASGFTRPVHFETIKNDLSGLPIPIRFCAGRTVARMSVLSRLAARDLILFDETWITEDGTLTIALGRNAAYRGIVRGTKIEITEGPISIMEDDDYDDNQQSDAPLDDLPVRICFDLGERTLPLHELQSLSPGFIFDLGRDLRRAVQVRANGMLIGEGQLVDIEGRIGVVVTSLGPSAERLN</sequence>
<comment type="similarity">
    <text evidence="1">Belongs to the FliN/MopA/SpaO family.</text>
</comment>
<dbReference type="NCBIfam" id="TIGR02551">
    <property type="entry name" value="SpaO_YscQ"/>
    <property type="match status" value="1"/>
</dbReference>
<dbReference type="Gene3D" id="2.30.330.10">
    <property type="entry name" value="SpoA-like"/>
    <property type="match status" value="1"/>
</dbReference>
<protein>
    <submittedName>
        <fullName evidence="4">Type III secretion system cytoplasmic ring protein SctQ</fullName>
    </submittedName>
</protein>
<organism evidence="4 5">
    <name type="scientific">Noviherbaspirillum pedocola</name>
    <dbReference type="NCBI Taxonomy" id="2801341"/>
    <lineage>
        <taxon>Bacteria</taxon>
        <taxon>Pseudomonadati</taxon>
        <taxon>Pseudomonadota</taxon>
        <taxon>Betaproteobacteria</taxon>
        <taxon>Burkholderiales</taxon>
        <taxon>Oxalobacteraceae</taxon>
        <taxon>Noviherbaspirillum</taxon>
    </lineage>
</organism>
<dbReference type="PANTHER" id="PTHR30034:SF6">
    <property type="entry name" value="YOP PROTEINS TRANSLOCATION PROTEIN Q"/>
    <property type="match status" value="1"/>
</dbReference>
<dbReference type="InterPro" id="IPR003283">
    <property type="entry name" value="T3SS_OMP_SpaO"/>
</dbReference>
<dbReference type="InterPro" id="IPR036429">
    <property type="entry name" value="SpoA-like_sf"/>
</dbReference>
<evidence type="ECO:0000256" key="1">
    <source>
        <dbReference type="ARBA" id="ARBA00009226"/>
    </source>
</evidence>
<dbReference type="InterPro" id="IPR013385">
    <property type="entry name" value="T3SS_SpaO/YscQ/SpaO"/>
</dbReference>
<dbReference type="EMBL" id="JAEPBG010000001">
    <property type="protein sequence ID" value="MBK4733249.1"/>
    <property type="molecule type" value="Genomic_DNA"/>
</dbReference>
<dbReference type="Proteomes" id="UP000622890">
    <property type="component" value="Unassembled WGS sequence"/>
</dbReference>
<evidence type="ECO:0000259" key="3">
    <source>
        <dbReference type="Pfam" id="PF01052"/>
    </source>
</evidence>
<dbReference type="InterPro" id="IPR001543">
    <property type="entry name" value="FliN-like_C"/>
</dbReference>
<dbReference type="SUPFAM" id="SSF101801">
    <property type="entry name" value="Surface presentation of antigens (SPOA)"/>
    <property type="match status" value="1"/>
</dbReference>
<accession>A0A934SPT4</accession>
<dbReference type="AlphaFoldDB" id="A0A934SPT4"/>
<reference evidence="4" key="1">
    <citation type="submission" date="2021-01" db="EMBL/GenBank/DDBJ databases">
        <title>Genome sequence of strain Noviherbaspirillum sp. DKR-6.</title>
        <authorList>
            <person name="Chaudhary D.K."/>
        </authorList>
    </citation>
    <scope>NUCLEOTIDE SEQUENCE</scope>
    <source>
        <strain evidence="4">DKR-6</strain>
    </source>
</reference>
<evidence type="ECO:0000313" key="5">
    <source>
        <dbReference type="Proteomes" id="UP000622890"/>
    </source>
</evidence>
<comment type="caution">
    <text evidence="4">The sequence shown here is derived from an EMBL/GenBank/DDBJ whole genome shotgun (WGS) entry which is preliminary data.</text>
</comment>
<dbReference type="GO" id="GO:0050918">
    <property type="term" value="P:positive chemotaxis"/>
    <property type="evidence" value="ECO:0007669"/>
    <property type="project" value="TreeGrafter"/>
</dbReference>
<keyword evidence="2" id="KW-0843">Virulence</keyword>
<proteinExistence type="inferred from homology"/>